<dbReference type="SMART" id="SM00450">
    <property type="entry name" value="RHOD"/>
    <property type="match status" value="1"/>
</dbReference>
<name>A0A9Q3UKH6_9GAMM</name>
<evidence type="ECO:0000259" key="1">
    <source>
        <dbReference type="PROSITE" id="PS50042"/>
    </source>
</evidence>
<dbReference type="Pfam" id="PF00027">
    <property type="entry name" value="cNMP_binding"/>
    <property type="match status" value="1"/>
</dbReference>
<dbReference type="PRINTS" id="PR00103">
    <property type="entry name" value="CAMPKINASE"/>
</dbReference>
<dbReference type="PROSITE" id="PS00888">
    <property type="entry name" value="CNMP_BINDING_1"/>
    <property type="match status" value="1"/>
</dbReference>
<gene>
    <name evidence="3" type="ORF">LL252_01155</name>
</gene>
<dbReference type="SUPFAM" id="SSF52821">
    <property type="entry name" value="Rhodanese/Cell cycle control phosphatase"/>
    <property type="match status" value="1"/>
</dbReference>
<dbReference type="Gene3D" id="3.40.250.10">
    <property type="entry name" value="Rhodanese-like domain"/>
    <property type="match status" value="1"/>
</dbReference>
<dbReference type="InterPro" id="IPR018490">
    <property type="entry name" value="cNMP-bd_dom_sf"/>
</dbReference>
<dbReference type="RefSeq" id="WP_228232331.1">
    <property type="nucleotide sequence ID" value="NZ_ARXL01000024.1"/>
</dbReference>
<dbReference type="InterPro" id="IPR014710">
    <property type="entry name" value="RmlC-like_jellyroll"/>
</dbReference>
<feature type="domain" description="Cyclic nucleotide-binding" evidence="1">
    <location>
        <begin position="154"/>
        <end position="256"/>
    </location>
</feature>
<dbReference type="InterPro" id="IPR018488">
    <property type="entry name" value="cNMP-bd_CS"/>
</dbReference>
<feature type="domain" description="Rhodanese" evidence="2">
    <location>
        <begin position="276"/>
        <end position="362"/>
    </location>
</feature>
<evidence type="ECO:0000313" key="4">
    <source>
        <dbReference type="Proteomes" id="UP001108027"/>
    </source>
</evidence>
<accession>A0A9Q3UKH6</accession>
<dbReference type="Pfam" id="PF00581">
    <property type="entry name" value="Rhodanese"/>
    <property type="match status" value="1"/>
</dbReference>
<dbReference type="PANTHER" id="PTHR23011">
    <property type="entry name" value="CYCLIC NUCLEOTIDE-BINDING DOMAIN CONTAINING PROTEIN"/>
    <property type="match status" value="1"/>
</dbReference>
<dbReference type="EMBL" id="JAJGNA010000001">
    <property type="protein sequence ID" value="MCC4307164.1"/>
    <property type="molecule type" value="Genomic_DNA"/>
</dbReference>
<keyword evidence="4" id="KW-1185">Reference proteome</keyword>
<organism evidence="3 4">
    <name type="scientific">Alloalcanivorax marinus</name>
    <dbReference type="NCBI Taxonomy" id="1177169"/>
    <lineage>
        <taxon>Bacteria</taxon>
        <taxon>Pseudomonadati</taxon>
        <taxon>Pseudomonadota</taxon>
        <taxon>Gammaproteobacteria</taxon>
        <taxon>Oceanospirillales</taxon>
        <taxon>Alcanivoracaceae</taxon>
        <taxon>Alloalcanivorax</taxon>
    </lineage>
</organism>
<proteinExistence type="predicted"/>
<protein>
    <submittedName>
        <fullName evidence="3">Cyclic nucleotide-binding domain-containing protein</fullName>
    </submittedName>
</protein>
<comment type="caution">
    <text evidence="3">The sequence shown here is derived from an EMBL/GenBank/DDBJ whole genome shotgun (WGS) entry which is preliminary data.</text>
</comment>
<feature type="domain" description="Cyclic nucleotide-binding" evidence="1">
    <location>
        <begin position="28"/>
        <end position="126"/>
    </location>
</feature>
<dbReference type="InterPro" id="IPR036873">
    <property type="entry name" value="Rhodanese-like_dom_sf"/>
</dbReference>
<dbReference type="Proteomes" id="UP001108027">
    <property type="component" value="Unassembled WGS sequence"/>
</dbReference>
<evidence type="ECO:0000313" key="3">
    <source>
        <dbReference type="EMBL" id="MCC4307164.1"/>
    </source>
</evidence>
<dbReference type="PROSITE" id="PS50042">
    <property type="entry name" value="CNMP_BINDING_3"/>
    <property type="match status" value="2"/>
</dbReference>
<dbReference type="Gene3D" id="2.60.120.10">
    <property type="entry name" value="Jelly Rolls"/>
    <property type="match status" value="2"/>
</dbReference>
<dbReference type="PROSITE" id="PS50206">
    <property type="entry name" value="RHODANESE_3"/>
    <property type="match status" value="1"/>
</dbReference>
<dbReference type="PANTHER" id="PTHR23011:SF28">
    <property type="entry name" value="CYCLIC NUCLEOTIDE-BINDING DOMAIN CONTAINING PROTEIN"/>
    <property type="match status" value="1"/>
</dbReference>
<evidence type="ECO:0000259" key="2">
    <source>
        <dbReference type="PROSITE" id="PS50206"/>
    </source>
</evidence>
<dbReference type="InterPro" id="IPR000595">
    <property type="entry name" value="cNMP-bd_dom"/>
</dbReference>
<dbReference type="AlphaFoldDB" id="A0A9Q3UKH6"/>
<reference evidence="3" key="1">
    <citation type="submission" date="2021-10" db="EMBL/GenBank/DDBJ databases">
        <title>The diversity and Nitrogen Metabolism of Culturable Nitrate-Utilizing Bacteria Within the Oxygen Minimum Zone of the Changjiang (Yangtze River)Estuary.</title>
        <authorList>
            <person name="Zhang D."/>
            <person name="Zheng J."/>
            <person name="Liu S."/>
            <person name="He W."/>
        </authorList>
    </citation>
    <scope>NUCLEOTIDE SEQUENCE</scope>
    <source>
        <strain evidence="3">FXH-223</strain>
    </source>
</reference>
<dbReference type="CDD" id="cd00038">
    <property type="entry name" value="CAP_ED"/>
    <property type="match status" value="2"/>
</dbReference>
<dbReference type="SUPFAM" id="SSF51206">
    <property type="entry name" value="cAMP-binding domain-like"/>
    <property type="match status" value="2"/>
</dbReference>
<sequence>MSATGPDTRHPSPDGDGADMRRLSLFIPFDGLSPSHLREIRDRFQVHRLPAGRLLFKRGQRSDQAFFLIEGELDLIDAGYTVRVFAADDDENYLALDNYPRHTVNAITRDSAVLYSIDRDKLDLLMAWTQAPNLLPDEHADDHDWMDALLASGLLAQVPPAQLHALFVKFQPRPVQLGETVIQEGAAGDTFYVIKRGKAMVTRAGAAGSEPLAALSAGRFFGEDALISDQPRNATVTMTSDGELMCLDKADFQTLLQSSVIRRLSEDQLDTLVLEGERPLVLVDVRLPMEARHDMIPGARNLPLHELRQRAPRLERAFTYVLCAEGRRSELGAYILSEAGLDALVLDRGSDDDRARQDQEDAEAVAPR</sequence>
<dbReference type="InterPro" id="IPR001763">
    <property type="entry name" value="Rhodanese-like_dom"/>
</dbReference>
<dbReference type="SMART" id="SM00100">
    <property type="entry name" value="cNMP"/>
    <property type="match status" value="2"/>
</dbReference>